<dbReference type="GeneID" id="25911666"/>
<reference evidence="2 3" key="1">
    <citation type="submission" date="2011-02" db="EMBL/GenBank/DDBJ databases">
        <title>The Genome Sequence of Sphaeroforma arctica JP610.</title>
        <authorList>
            <consortium name="The Broad Institute Genome Sequencing Platform"/>
            <person name="Russ C."/>
            <person name="Cuomo C."/>
            <person name="Young S.K."/>
            <person name="Zeng Q."/>
            <person name="Gargeya S."/>
            <person name="Alvarado L."/>
            <person name="Berlin A."/>
            <person name="Chapman S.B."/>
            <person name="Chen Z."/>
            <person name="Freedman E."/>
            <person name="Gellesch M."/>
            <person name="Goldberg J."/>
            <person name="Griggs A."/>
            <person name="Gujja S."/>
            <person name="Heilman E."/>
            <person name="Heiman D."/>
            <person name="Howarth C."/>
            <person name="Mehta T."/>
            <person name="Neiman D."/>
            <person name="Pearson M."/>
            <person name="Roberts A."/>
            <person name="Saif S."/>
            <person name="Shea T."/>
            <person name="Shenoy N."/>
            <person name="Sisk P."/>
            <person name="Stolte C."/>
            <person name="Sykes S."/>
            <person name="White J."/>
            <person name="Yandava C."/>
            <person name="Burger G."/>
            <person name="Gray M.W."/>
            <person name="Holland P.W.H."/>
            <person name="King N."/>
            <person name="Lang F.B.F."/>
            <person name="Roger A.J."/>
            <person name="Ruiz-Trillo I."/>
            <person name="Haas B."/>
            <person name="Nusbaum C."/>
            <person name="Birren B."/>
        </authorList>
    </citation>
    <scope>NUCLEOTIDE SEQUENCE [LARGE SCALE GENOMIC DNA]</scope>
    <source>
        <strain evidence="2 3">JP610</strain>
    </source>
</reference>
<keyword evidence="3" id="KW-1185">Reference proteome</keyword>
<dbReference type="EMBL" id="KQ243148">
    <property type="protein sequence ID" value="KNC76331.1"/>
    <property type="molecule type" value="Genomic_DNA"/>
</dbReference>
<evidence type="ECO:0000256" key="1">
    <source>
        <dbReference type="SAM" id="MobiDB-lite"/>
    </source>
</evidence>
<feature type="compositionally biased region" description="Acidic residues" evidence="1">
    <location>
        <begin position="131"/>
        <end position="141"/>
    </location>
</feature>
<dbReference type="AlphaFoldDB" id="A0A0L0FIM3"/>
<dbReference type="Proteomes" id="UP000054560">
    <property type="component" value="Unassembled WGS sequence"/>
</dbReference>
<gene>
    <name evidence="2" type="ORF">SARC_11162</name>
</gene>
<sequence length="141" mass="15065">MPAKKAIREMKARNPVDAGISALTLEAPVPQYALPHPYAPNPHATDVPPSLDTLSPQIQQSLLARDNALSDSIGQKGKRKLSVSDNSGDDEAEDSGDDDTIQQDQADANSDSSSESDSEDDLLARDVFGDLSDEDDDEEDA</sequence>
<feature type="compositionally biased region" description="Acidic residues" evidence="1">
    <location>
        <begin position="87"/>
        <end position="101"/>
    </location>
</feature>
<feature type="region of interest" description="Disordered" evidence="1">
    <location>
        <begin position="32"/>
        <end position="55"/>
    </location>
</feature>
<evidence type="ECO:0000313" key="2">
    <source>
        <dbReference type="EMBL" id="KNC76331.1"/>
    </source>
</evidence>
<name>A0A0L0FIM3_9EUKA</name>
<organism evidence="2 3">
    <name type="scientific">Sphaeroforma arctica JP610</name>
    <dbReference type="NCBI Taxonomy" id="667725"/>
    <lineage>
        <taxon>Eukaryota</taxon>
        <taxon>Ichthyosporea</taxon>
        <taxon>Ichthyophonida</taxon>
        <taxon>Sphaeroforma</taxon>
    </lineage>
</organism>
<dbReference type="RefSeq" id="XP_014150233.1">
    <property type="nucleotide sequence ID" value="XM_014294758.1"/>
</dbReference>
<accession>A0A0L0FIM3</accession>
<proteinExistence type="predicted"/>
<evidence type="ECO:0000313" key="3">
    <source>
        <dbReference type="Proteomes" id="UP000054560"/>
    </source>
</evidence>
<protein>
    <submittedName>
        <fullName evidence="2">Uncharacterized protein</fullName>
    </submittedName>
</protein>
<feature type="region of interest" description="Disordered" evidence="1">
    <location>
        <begin position="69"/>
        <end position="141"/>
    </location>
</feature>
<feature type="compositionally biased region" description="Low complexity" evidence="1">
    <location>
        <begin position="102"/>
        <end position="113"/>
    </location>
</feature>